<accession>A0AA34RCD2</accession>
<keyword evidence="6" id="KW-0444">Lipid biosynthesis</keyword>
<dbReference type="EC" id="2.7.8.5" evidence="4 15"/>
<dbReference type="InterPro" id="IPR050324">
    <property type="entry name" value="CDP-alcohol_PTase-I"/>
</dbReference>
<evidence type="ECO:0000313" key="19">
    <source>
        <dbReference type="Proteomes" id="UP000008305"/>
    </source>
</evidence>
<feature type="transmembrane region" description="Helical" evidence="17">
    <location>
        <begin position="91"/>
        <end position="111"/>
    </location>
</feature>
<dbReference type="PANTHER" id="PTHR14269:SF62">
    <property type="entry name" value="CDP-DIACYLGLYCEROL--GLYCEROL-3-PHOSPHATE 3-PHOSPHATIDYLTRANSFERASE 1, CHLOROPLASTIC"/>
    <property type="match status" value="1"/>
</dbReference>
<gene>
    <name evidence="18" type="ordered locus">G5S_0090</name>
</gene>
<feature type="transmembrane region" description="Helical" evidence="17">
    <location>
        <begin position="132"/>
        <end position="149"/>
    </location>
</feature>
<dbReference type="PROSITE" id="PS00379">
    <property type="entry name" value="CDP_ALCOHOL_P_TRANSF"/>
    <property type="match status" value="1"/>
</dbReference>
<dbReference type="GO" id="GO:0008444">
    <property type="term" value="F:CDP-diacylglycerol-glycerol-3-phosphate 3-phosphatidyltransferase activity"/>
    <property type="evidence" value="ECO:0007669"/>
    <property type="project" value="UniProtKB-UniRule"/>
</dbReference>
<evidence type="ECO:0000256" key="7">
    <source>
        <dbReference type="ARBA" id="ARBA00022679"/>
    </source>
</evidence>
<keyword evidence="8 17" id="KW-0812">Transmembrane</keyword>
<feature type="transmembrane region" description="Helical" evidence="17">
    <location>
        <begin position="21"/>
        <end position="45"/>
    </location>
</feature>
<dbReference type="InterPro" id="IPR048254">
    <property type="entry name" value="CDP_ALCOHOL_P_TRANSF_CS"/>
</dbReference>
<dbReference type="NCBIfam" id="TIGR00560">
    <property type="entry name" value="pgsA"/>
    <property type="match status" value="1"/>
</dbReference>
<dbReference type="InterPro" id="IPR000462">
    <property type="entry name" value="CDP-OH_P_trans"/>
</dbReference>
<evidence type="ECO:0000256" key="11">
    <source>
        <dbReference type="ARBA" id="ARBA00023136"/>
    </source>
</evidence>
<dbReference type="PANTHER" id="PTHR14269">
    <property type="entry name" value="CDP-DIACYLGLYCEROL--GLYCEROL-3-PHOSPHATE 3-PHOSPHATIDYLTRANSFERASE-RELATED"/>
    <property type="match status" value="1"/>
</dbReference>
<dbReference type="Proteomes" id="UP000008305">
    <property type="component" value="Chromosome"/>
</dbReference>
<dbReference type="Gene3D" id="1.20.120.1760">
    <property type="match status" value="1"/>
</dbReference>
<evidence type="ECO:0000256" key="10">
    <source>
        <dbReference type="ARBA" id="ARBA00023098"/>
    </source>
</evidence>
<comment type="similarity">
    <text evidence="3 16">Belongs to the CDP-alcohol phosphatidyltransferase class-I family.</text>
</comment>
<evidence type="ECO:0000256" key="13">
    <source>
        <dbReference type="ARBA" id="ARBA00023264"/>
    </source>
</evidence>
<dbReference type="Pfam" id="PF01066">
    <property type="entry name" value="CDP-OH_P_transf"/>
    <property type="match status" value="1"/>
</dbReference>
<evidence type="ECO:0000256" key="1">
    <source>
        <dbReference type="ARBA" id="ARBA00004141"/>
    </source>
</evidence>
<evidence type="ECO:0000256" key="8">
    <source>
        <dbReference type="ARBA" id="ARBA00022692"/>
    </source>
</evidence>
<evidence type="ECO:0000256" key="5">
    <source>
        <dbReference type="ARBA" id="ARBA00014944"/>
    </source>
</evidence>
<evidence type="ECO:0000256" key="6">
    <source>
        <dbReference type="ARBA" id="ARBA00022516"/>
    </source>
</evidence>
<organism evidence="18 19">
    <name type="scientific">Chlamydia pecorum (strain ATCC VR-628 / DSM 29919 / E58)</name>
    <name type="common">Chlamydophila pecorum</name>
    <dbReference type="NCBI Taxonomy" id="331635"/>
    <lineage>
        <taxon>Bacteria</taxon>
        <taxon>Pseudomonadati</taxon>
        <taxon>Chlamydiota</taxon>
        <taxon>Chlamydiia</taxon>
        <taxon>Chlamydiales</taxon>
        <taxon>Chlamydiaceae</taxon>
        <taxon>Chlamydia/Chlamydophila group</taxon>
        <taxon>Chlamydia</taxon>
    </lineage>
</organism>
<evidence type="ECO:0000313" key="18">
    <source>
        <dbReference type="EMBL" id="AEB41119.1"/>
    </source>
</evidence>
<keyword evidence="11 17" id="KW-0472">Membrane</keyword>
<evidence type="ECO:0000256" key="9">
    <source>
        <dbReference type="ARBA" id="ARBA00022989"/>
    </source>
</evidence>
<dbReference type="PIRSF" id="PIRSF000847">
    <property type="entry name" value="Phos_ph_gly_syn"/>
    <property type="match status" value="1"/>
</dbReference>
<dbReference type="AlphaFoldDB" id="A0AA34RCD2"/>
<evidence type="ECO:0000256" key="4">
    <source>
        <dbReference type="ARBA" id="ARBA00013170"/>
    </source>
</evidence>
<keyword evidence="12" id="KW-0594">Phospholipid biosynthesis</keyword>
<proteinExistence type="inferred from homology"/>
<dbReference type="RefSeq" id="WP_013712198.1">
    <property type="nucleotide sequence ID" value="NC_015408.1"/>
</dbReference>
<evidence type="ECO:0000256" key="17">
    <source>
        <dbReference type="SAM" id="Phobius"/>
    </source>
</evidence>
<keyword evidence="13" id="KW-1208">Phospholipid metabolism</keyword>
<keyword evidence="10" id="KW-0443">Lipid metabolism</keyword>
<dbReference type="EMBL" id="CP002608">
    <property type="protein sequence ID" value="AEB41119.1"/>
    <property type="molecule type" value="Genomic_DNA"/>
</dbReference>
<protein>
    <recommendedName>
        <fullName evidence="5 15">CDP-diacylglycerol--glycerol-3-phosphate 3-phosphatidyltransferase</fullName>
        <ecNumber evidence="4 15">2.7.8.5</ecNumber>
    </recommendedName>
</protein>
<keyword evidence="9 17" id="KW-1133">Transmembrane helix</keyword>
<evidence type="ECO:0000256" key="15">
    <source>
        <dbReference type="NCBIfam" id="TIGR00560"/>
    </source>
</evidence>
<evidence type="ECO:0000256" key="3">
    <source>
        <dbReference type="ARBA" id="ARBA00010441"/>
    </source>
</evidence>
<name>A0AA34RCD2_CHLPE</name>
<feature type="transmembrane region" description="Helical" evidence="17">
    <location>
        <begin position="161"/>
        <end position="184"/>
    </location>
</feature>
<keyword evidence="19" id="KW-1185">Reference proteome</keyword>
<evidence type="ECO:0000256" key="16">
    <source>
        <dbReference type="RuleBase" id="RU003750"/>
    </source>
</evidence>
<dbReference type="GO" id="GO:0046474">
    <property type="term" value="P:glycerophospholipid biosynthetic process"/>
    <property type="evidence" value="ECO:0007669"/>
    <property type="project" value="TreeGrafter"/>
</dbReference>
<evidence type="ECO:0000256" key="12">
    <source>
        <dbReference type="ARBA" id="ARBA00023209"/>
    </source>
</evidence>
<comment type="pathway">
    <text evidence="2">Phospholipid metabolism; phosphatidylglycerol biosynthesis; phosphatidylglycerol from CDP-diacylglycerol: step 1/2.</text>
</comment>
<dbReference type="InterPro" id="IPR043130">
    <property type="entry name" value="CDP-OH_PTrfase_TM_dom"/>
</dbReference>
<reference evidence="18 19" key="1">
    <citation type="journal article" date="2011" name="J. Bacteriol.">
        <title>Genome sequence of the obligate intracellular animal pathogen Chlamydia pecorum E58.</title>
        <authorList>
            <person name="Mojica S."/>
            <person name="Huot Creasy H."/>
            <person name="Daugherty S."/>
            <person name="Read T.D."/>
            <person name="Kim T."/>
            <person name="Kaltenboeck B."/>
            <person name="Bavoil P."/>
            <person name="Myers G.S."/>
        </authorList>
    </citation>
    <scope>NUCLEOTIDE SEQUENCE [LARGE SCALE GENOMIC DNA]</scope>
    <source>
        <strain evidence="18 19">E58</strain>
    </source>
</reference>
<keyword evidence="7 16" id="KW-0808">Transferase</keyword>
<comment type="catalytic activity">
    <reaction evidence="14">
        <text>a CDP-1,2-diacyl-sn-glycerol + sn-glycerol 3-phosphate = a 1,2-diacyl-sn-glycero-3-phospho-(1'-sn-glycero-3'-phosphate) + CMP + H(+)</text>
        <dbReference type="Rhea" id="RHEA:12593"/>
        <dbReference type="ChEBI" id="CHEBI:15378"/>
        <dbReference type="ChEBI" id="CHEBI:57597"/>
        <dbReference type="ChEBI" id="CHEBI:58332"/>
        <dbReference type="ChEBI" id="CHEBI:60110"/>
        <dbReference type="ChEBI" id="CHEBI:60377"/>
        <dbReference type="EC" id="2.7.8.5"/>
    </reaction>
</comment>
<evidence type="ECO:0000256" key="14">
    <source>
        <dbReference type="ARBA" id="ARBA00048586"/>
    </source>
</evidence>
<evidence type="ECO:0000256" key="2">
    <source>
        <dbReference type="ARBA" id="ARBA00005042"/>
    </source>
</evidence>
<sequence>MGLPNYLTVSRLFISPIFMILYLKGLWFGISQVVLPYVLLSLLIVSELTDAVDGYVARKFSQVTDLGKLLDPMADGIYRTSLYLTFTQPPVNLPLILVFIFLARDSVISTLRTVCAFRGVVVAARTSGKIKAILQAISFFLIIFAMIPHSLGALSDNGLELFASIVVSIVAIYSVGSGVEYFWINKNFLLQRPKSSSGLDQESKER</sequence>
<dbReference type="KEGG" id="cpm:G5S_0090"/>
<dbReference type="InterPro" id="IPR004570">
    <property type="entry name" value="Phosphatidylglycerol_P_synth"/>
</dbReference>
<dbReference type="GO" id="GO:0016020">
    <property type="term" value="C:membrane"/>
    <property type="evidence" value="ECO:0007669"/>
    <property type="project" value="UniProtKB-SubCell"/>
</dbReference>
<comment type="subcellular location">
    <subcellularLocation>
        <location evidence="1">Membrane</location>
        <topology evidence="1">Multi-pass membrane protein</topology>
    </subcellularLocation>
</comment>